<dbReference type="KEGG" id="cten:18246690"/>
<keyword evidence="5 9" id="KW-1133">Transmembrane helix</keyword>
<dbReference type="GO" id="GO:0007034">
    <property type="term" value="P:vacuolar transport"/>
    <property type="evidence" value="ECO:0007669"/>
    <property type="project" value="TreeGrafter"/>
</dbReference>
<dbReference type="GeneID" id="18246690"/>
<dbReference type="GO" id="GO:0010008">
    <property type="term" value="C:endosome membrane"/>
    <property type="evidence" value="ECO:0007669"/>
    <property type="project" value="UniProtKB-SubCell"/>
</dbReference>
<name>G3AYV7_CANTC</name>
<dbReference type="GO" id="GO:0000139">
    <property type="term" value="C:Golgi membrane"/>
    <property type="evidence" value="ECO:0007669"/>
    <property type="project" value="UniProtKB-SubCell"/>
</dbReference>
<dbReference type="PROSITE" id="PS51914">
    <property type="entry name" value="MRH"/>
    <property type="match status" value="1"/>
</dbReference>
<dbReference type="Pfam" id="PF02157">
    <property type="entry name" value="Man-6-P_recep"/>
    <property type="match status" value="1"/>
</dbReference>
<evidence type="ECO:0000256" key="7">
    <source>
        <dbReference type="ARBA" id="ARBA00023157"/>
    </source>
</evidence>
<feature type="domain" description="MRH" evidence="10">
    <location>
        <begin position="79"/>
        <end position="239"/>
    </location>
</feature>
<dbReference type="SUPFAM" id="SSF50911">
    <property type="entry name" value="Mannose 6-phosphate receptor domain"/>
    <property type="match status" value="1"/>
</dbReference>
<sequence length="281" mass="31010">MISKLYQRITLLVLLILAPLCIYVFNTNTGMSGDIHFLDSLTHLPIAIETPEKNVQISSLGDAKTPEEELLLENLLQLDECTIVNPLSRGFIDLRGLSAGGNEGRPIGWGAKGYDSGVNFTIGICSSPMKKLHDKSEIQDGMNSSLIGAYYKDPKSGQYVSIGEFNTVPKFRGRKLTLTYDGGSFCNIRDENGDKIRKSTLITLTCDREMHSKAAVSYIGNSNDCSYMFEMRSHHVCPTAVKGNSTNAFWIFLIIIASAVIGISSGNILYKQMKKPKRINI</sequence>
<reference evidence="11 12" key="1">
    <citation type="journal article" date="2011" name="Proc. Natl. Acad. Sci. U.S.A.">
        <title>Comparative genomics of xylose-fermenting fungi for enhanced biofuel production.</title>
        <authorList>
            <person name="Wohlbach D.J."/>
            <person name="Kuo A."/>
            <person name="Sato T.K."/>
            <person name="Potts K.M."/>
            <person name="Salamov A.A."/>
            <person name="LaButti K.M."/>
            <person name="Sun H."/>
            <person name="Clum A."/>
            <person name="Pangilinan J.L."/>
            <person name="Lindquist E.A."/>
            <person name="Lucas S."/>
            <person name="Lapidus A."/>
            <person name="Jin M."/>
            <person name="Gunawan C."/>
            <person name="Balan V."/>
            <person name="Dale B.E."/>
            <person name="Jeffries T.W."/>
            <person name="Zinkel R."/>
            <person name="Barry K.W."/>
            <person name="Grigoriev I.V."/>
            <person name="Gasch A.P."/>
        </authorList>
    </citation>
    <scope>NUCLEOTIDE SEQUENCE [LARGE SCALE GENOMIC DNA]</scope>
    <source>
        <strain evidence="12">ATCC 10573 / BCRC 21748 / CBS 615 / JCM 9827 / NBRC 10315 / NRRL Y-1498 / VKM Y-70</strain>
    </source>
</reference>
<keyword evidence="7" id="KW-1015">Disulfide bond</keyword>
<proteinExistence type="predicted"/>
<dbReference type="GO" id="GO:0005770">
    <property type="term" value="C:late endosome"/>
    <property type="evidence" value="ECO:0007669"/>
    <property type="project" value="TreeGrafter"/>
</dbReference>
<feature type="transmembrane region" description="Helical" evidence="9">
    <location>
        <begin position="248"/>
        <end position="270"/>
    </location>
</feature>
<dbReference type="EMBL" id="GL996512">
    <property type="protein sequence ID" value="EGV65940.1"/>
    <property type="molecule type" value="Genomic_DNA"/>
</dbReference>
<evidence type="ECO:0000256" key="6">
    <source>
        <dbReference type="ARBA" id="ARBA00023136"/>
    </source>
</evidence>
<dbReference type="STRING" id="590646.G3AYV7"/>
<dbReference type="Gene3D" id="2.70.130.10">
    <property type="entry name" value="Mannose-6-phosphate receptor binding domain"/>
    <property type="match status" value="1"/>
</dbReference>
<evidence type="ECO:0000259" key="10">
    <source>
        <dbReference type="PROSITE" id="PS51914"/>
    </source>
</evidence>
<organism evidence="12">
    <name type="scientific">Candida tenuis (strain ATCC 10573 / BCRC 21748 / CBS 615 / JCM 9827 / NBRC 10315 / NRRL Y-1498 / VKM Y-70)</name>
    <name type="common">Yeast</name>
    <name type="synonym">Yamadazyma tenuis</name>
    <dbReference type="NCBI Taxonomy" id="590646"/>
    <lineage>
        <taxon>Eukaryota</taxon>
        <taxon>Fungi</taxon>
        <taxon>Dikarya</taxon>
        <taxon>Ascomycota</taxon>
        <taxon>Saccharomycotina</taxon>
        <taxon>Pichiomycetes</taxon>
        <taxon>Debaryomycetaceae</taxon>
        <taxon>Yamadazyma</taxon>
    </lineage>
</organism>
<evidence type="ECO:0000256" key="3">
    <source>
        <dbReference type="ARBA" id="ARBA00022692"/>
    </source>
</evidence>
<evidence type="ECO:0000313" key="11">
    <source>
        <dbReference type="EMBL" id="EGV65940.1"/>
    </source>
</evidence>
<evidence type="ECO:0000256" key="9">
    <source>
        <dbReference type="SAM" id="Phobius"/>
    </source>
</evidence>
<evidence type="ECO:0000256" key="5">
    <source>
        <dbReference type="ARBA" id="ARBA00022989"/>
    </source>
</evidence>
<accession>G3AYV7</accession>
<dbReference type="InterPro" id="IPR044865">
    <property type="entry name" value="MRH_dom"/>
</dbReference>
<keyword evidence="11" id="KW-0675">Receptor</keyword>
<evidence type="ECO:0000256" key="4">
    <source>
        <dbReference type="ARBA" id="ARBA00022729"/>
    </source>
</evidence>
<evidence type="ECO:0000256" key="8">
    <source>
        <dbReference type="ARBA" id="ARBA00023180"/>
    </source>
</evidence>
<dbReference type="InterPro" id="IPR028927">
    <property type="entry name" value="Man-6-P_rcpt"/>
</dbReference>
<dbReference type="PANTHER" id="PTHR15071">
    <property type="entry name" value="MANNOSE-6-PHOSPHATE RECEPTOR FAMILY MEMBER"/>
    <property type="match status" value="1"/>
</dbReference>
<comment type="subcellular location">
    <subcellularLocation>
        <location evidence="1">Golgi apparatus membrane</location>
        <topology evidence="1">Single-pass type I membrane protein</topology>
    </subcellularLocation>
</comment>
<evidence type="ECO:0000313" key="12">
    <source>
        <dbReference type="Proteomes" id="UP000000707"/>
    </source>
</evidence>
<dbReference type="AlphaFoldDB" id="G3AYV7"/>
<dbReference type="Proteomes" id="UP000000707">
    <property type="component" value="Unassembled WGS sequence"/>
</dbReference>
<keyword evidence="6 9" id="KW-0472">Membrane</keyword>
<keyword evidence="3 9" id="KW-0812">Transmembrane</keyword>
<keyword evidence="12" id="KW-1185">Reference proteome</keyword>
<protein>
    <submittedName>
        <fullName evidence="11">Mannose 6-phosphate receptor domain-containing protein</fullName>
    </submittedName>
</protein>
<dbReference type="HOGENOM" id="CLU_053195_1_0_1"/>
<dbReference type="InterPro" id="IPR009011">
    <property type="entry name" value="Man6P_isomerase_rcpt-bd_dom_sf"/>
</dbReference>
<keyword evidence="2" id="KW-0813">Transport</keyword>
<evidence type="ECO:0000256" key="2">
    <source>
        <dbReference type="ARBA" id="ARBA00022448"/>
    </source>
</evidence>
<keyword evidence="4" id="KW-0732">Signal</keyword>
<dbReference type="PANTHER" id="PTHR15071:SF0">
    <property type="entry name" value="MANNOSE 6-PHOSPHATE RECEPTOR-LIKE PROTEIN 1"/>
    <property type="match status" value="1"/>
</dbReference>
<keyword evidence="8" id="KW-0325">Glycoprotein</keyword>
<dbReference type="eggNOG" id="KOG4504">
    <property type="taxonomic scope" value="Eukaryota"/>
</dbReference>
<evidence type="ECO:0000256" key="1">
    <source>
        <dbReference type="ARBA" id="ARBA00004614"/>
    </source>
</evidence>
<gene>
    <name evidence="11" type="ORF">CANTEDRAFT_112816</name>
</gene>
<dbReference type="OrthoDB" id="4504960at2759"/>